<dbReference type="GO" id="GO:0120015">
    <property type="term" value="F:sterol transfer activity"/>
    <property type="evidence" value="ECO:0007669"/>
    <property type="project" value="TreeGrafter"/>
</dbReference>
<comment type="subcellular location">
    <subcellularLocation>
        <location evidence="1">Membrane</location>
        <topology evidence="1">Single-pass membrane protein</topology>
    </subcellularLocation>
</comment>
<dbReference type="Proteomes" id="UP001301769">
    <property type="component" value="Unassembled WGS sequence"/>
</dbReference>
<dbReference type="InterPro" id="IPR004182">
    <property type="entry name" value="GRAM"/>
</dbReference>
<reference evidence="9" key="2">
    <citation type="submission" date="2023-05" db="EMBL/GenBank/DDBJ databases">
        <authorList>
            <consortium name="Lawrence Berkeley National Laboratory"/>
            <person name="Steindorff A."/>
            <person name="Hensen N."/>
            <person name="Bonometti L."/>
            <person name="Westerberg I."/>
            <person name="Brannstrom I.O."/>
            <person name="Guillou S."/>
            <person name="Cros-Aarteil S."/>
            <person name="Calhoun S."/>
            <person name="Haridas S."/>
            <person name="Kuo A."/>
            <person name="Mondo S."/>
            <person name="Pangilinan J."/>
            <person name="Riley R."/>
            <person name="Labutti K."/>
            <person name="Andreopoulos B."/>
            <person name="Lipzen A."/>
            <person name="Chen C."/>
            <person name="Yanf M."/>
            <person name="Daum C."/>
            <person name="Ng V."/>
            <person name="Clum A."/>
            <person name="Ohm R."/>
            <person name="Martin F."/>
            <person name="Silar P."/>
            <person name="Natvig D."/>
            <person name="Lalanne C."/>
            <person name="Gautier V."/>
            <person name="Ament-Velasquez S.L."/>
            <person name="Kruys A."/>
            <person name="Hutchinson M.I."/>
            <person name="Powell A.J."/>
            <person name="Barry K."/>
            <person name="Miller A.N."/>
            <person name="Grigoriev I.V."/>
            <person name="Debuchy R."/>
            <person name="Gladieux P."/>
            <person name="Thoren M.H."/>
            <person name="Johannesson H."/>
        </authorList>
    </citation>
    <scope>NUCLEOTIDE SEQUENCE</scope>
    <source>
        <strain evidence="9">PSN293</strain>
    </source>
</reference>
<feature type="compositionally biased region" description="Polar residues" evidence="6">
    <location>
        <begin position="135"/>
        <end position="172"/>
    </location>
</feature>
<dbReference type="InterPro" id="IPR031968">
    <property type="entry name" value="VASt"/>
</dbReference>
<comment type="similarity">
    <text evidence="2">Belongs to the YSP2 family.</text>
</comment>
<evidence type="ECO:0000256" key="3">
    <source>
        <dbReference type="ARBA" id="ARBA00022692"/>
    </source>
</evidence>
<dbReference type="PANTHER" id="PTHR23319:SF4">
    <property type="entry name" value="GRAM DOMAIN CONTAINING 1B, ISOFORM E"/>
    <property type="match status" value="1"/>
</dbReference>
<feature type="compositionally biased region" description="Pro residues" evidence="6">
    <location>
        <begin position="331"/>
        <end position="341"/>
    </location>
</feature>
<feature type="compositionally biased region" description="Basic and acidic residues" evidence="6">
    <location>
        <begin position="70"/>
        <end position="89"/>
    </location>
</feature>
<proteinExistence type="inferred from homology"/>
<evidence type="ECO:0000256" key="5">
    <source>
        <dbReference type="ARBA" id="ARBA00023136"/>
    </source>
</evidence>
<sequence>MESSSNGLAKLLPKAIARRRKGPSSLASTTSSNDDVALQKETSNLSRSTTRSEKTNSMKTIDSQQVLESANEKENANKEVALEGDKTEDLITYDSDPESAPTRPTAFSPHPSQIGYLTTSSPLVQAAHNPEPLPSDSQVFELSTTSSTLPGDSVDSLDSSIPSIVPSETSLAPQHVLSKKSSAGRLRDVFRSSKKGSEQSSSDEKSPKTLVADKSDEPVPSLDLKRAPTAALERTSTGRPRRASRPTKLDPLQVRPPQTPPDGADKTPPVIVNTPPTPTDSAHPEAKSPSRSRRNSNASSPGNMITQRRSRAGSGAIGPSKLSNITSAPLTPTPESGPQPSPGNQAANFFSSMFSAVQNTANNLSNTISNTNLAQQNKSRTSTLKEQSEADQDSVEVESSSDALPDRTSDSKEPAVKTIGMGDLSLSQLGIVETPSNQPTPVTAKFNETESRTRSESAPVEALATGAEPSQEDSQQSRPRSLYDPMLSGDRTPPTGSVYEGKSGIQRSGSIRSAIGRRRKRGSSAATGTSMAIGAAISAATTSIANPVDKASAPKYSGFAVATKKRNRDFHNLFKSVPDDDYLIEDYSCALQREILAHGRLYVSEGHLCFSSNIMGWVTTLVLSFDEIVSVEKRNTALVFKNGLEICTLHNKHTFASLASRDTTYDLIVKIWKMGHPHLQSSLNGVRLEETGGDKTEKIENETESVSAVGSHSISGSDEESDGGDDIYDEDEDQDEDADSAPATDAPALEAPAEKAVARKASGGAPLNLDKSEDSAVPFSAADFPGPTAHTPTECGDTDKHYDKITGDDVVPAPLGKVYNLLFGPASGAWMSKFLTVDQKCTELVMEDKKGLTDETKTRTYNYIKPLGGSIGPKQTKCIVTEVLERMDLEKAVSVLCSTQTPDVPSGNIFVTKTRYCLSWAEGNATRVQMNCTIEWSGKSWLKGPIEKGANDGQAQFGKDLFAALKAAVSSRARVGTTASGAPAVRGGKKRSRKSKALASGPASDVENDISKISSAKQDWGLFEPARPLLGPLVDAVRPILTGNVVYGLLVGLIVATWFGFGSNRGLPPSNPEMALFGAGNYPQRLAAYEEMWRREESELWDWIEERAGLERLTGAGADGRRGGNARSAKGSVEYRTMEEKLREERVDEREIREAIRVTEERLRVLKKVVDESASERR</sequence>
<feature type="region of interest" description="Disordered" evidence="6">
    <location>
        <begin position="1"/>
        <end position="350"/>
    </location>
</feature>
<keyword evidence="10" id="KW-1185">Reference proteome</keyword>
<feature type="compositionally biased region" description="Low complexity" evidence="6">
    <location>
        <begin position="501"/>
        <end position="514"/>
    </location>
</feature>
<dbReference type="GO" id="GO:0032541">
    <property type="term" value="C:cortical endoplasmic reticulum"/>
    <property type="evidence" value="ECO:0007669"/>
    <property type="project" value="TreeGrafter"/>
</dbReference>
<organism evidence="9 10">
    <name type="scientific">Rhypophila decipiens</name>
    <dbReference type="NCBI Taxonomy" id="261697"/>
    <lineage>
        <taxon>Eukaryota</taxon>
        <taxon>Fungi</taxon>
        <taxon>Dikarya</taxon>
        <taxon>Ascomycota</taxon>
        <taxon>Pezizomycotina</taxon>
        <taxon>Sordariomycetes</taxon>
        <taxon>Sordariomycetidae</taxon>
        <taxon>Sordariales</taxon>
        <taxon>Naviculisporaceae</taxon>
        <taxon>Rhypophila</taxon>
    </lineage>
</organism>
<evidence type="ECO:0000256" key="4">
    <source>
        <dbReference type="ARBA" id="ARBA00022989"/>
    </source>
</evidence>
<feature type="compositionally biased region" description="Polar residues" evidence="6">
    <location>
        <begin position="321"/>
        <end position="330"/>
    </location>
</feature>
<dbReference type="GO" id="GO:0005739">
    <property type="term" value="C:mitochondrion"/>
    <property type="evidence" value="ECO:0007669"/>
    <property type="project" value="TreeGrafter"/>
</dbReference>
<feature type="compositionally biased region" description="Polar residues" evidence="6">
    <location>
        <begin position="57"/>
        <end position="68"/>
    </location>
</feature>
<evidence type="ECO:0000313" key="10">
    <source>
        <dbReference type="Proteomes" id="UP001301769"/>
    </source>
</evidence>
<feature type="compositionally biased region" description="Basic and acidic residues" evidence="6">
    <location>
        <begin position="687"/>
        <end position="701"/>
    </location>
</feature>
<dbReference type="Gene3D" id="2.30.29.30">
    <property type="entry name" value="Pleckstrin-homology domain (PH domain)/Phosphotyrosine-binding domain (PTB)"/>
    <property type="match status" value="1"/>
</dbReference>
<evidence type="ECO:0000256" key="6">
    <source>
        <dbReference type="SAM" id="MobiDB-lite"/>
    </source>
</evidence>
<evidence type="ECO:0000313" key="9">
    <source>
        <dbReference type="EMBL" id="KAK4218506.1"/>
    </source>
</evidence>
<keyword evidence="3 7" id="KW-0812">Transmembrane</keyword>
<feature type="region of interest" description="Disordered" evidence="6">
    <location>
        <begin position="979"/>
        <end position="1006"/>
    </location>
</feature>
<dbReference type="GO" id="GO:0005886">
    <property type="term" value="C:plasma membrane"/>
    <property type="evidence" value="ECO:0007669"/>
    <property type="project" value="TreeGrafter"/>
</dbReference>
<feature type="compositionally biased region" description="Basic and acidic residues" evidence="6">
    <location>
        <begin position="185"/>
        <end position="217"/>
    </location>
</feature>
<dbReference type="AlphaFoldDB" id="A0AAN6YI56"/>
<comment type="caution">
    <text evidence="9">The sequence shown here is derived from an EMBL/GenBank/DDBJ whole genome shotgun (WGS) entry which is preliminary data.</text>
</comment>
<dbReference type="CDD" id="cd13220">
    <property type="entry name" value="PH-GRAM_GRAMDC"/>
    <property type="match status" value="1"/>
</dbReference>
<evidence type="ECO:0000256" key="7">
    <source>
        <dbReference type="SAM" id="Phobius"/>
    </source>
</evidence>
<dbReference type="SMART" id="SM00568">
    <property type="entry name" value="GRAM"/>
    <property type="match status" value="1"/>
</dbReference>
<reference evidence="9" key="1">
    <citation type="journal article" date="2023" name="Mol. Phylogenet. Evol.">
        <title>Genome-scale phylogeny and comparative genomics of the fungal order Sordariales.</title>
        <authorList>
            <person name="Hensen N."/>
            <person name="Bonometti L."/>
            <person name="Westerberg I."/>
            <person name="Brannstrom I.O."/>
            <person name="Guillou S."/>
            <person name="Cros-Aarteil S."/>
            <person name="Calhoun S."/>
            <person name="Haridas S."/>
            <person name="Kuo A."/>
            <person name="Mondo S."/>
            <person name="Pangilinan J."/>
            <person name="Riley R."/>
            <person name="LaButti K."/>
            <person name="Andreopoulos B."/>
            <person name="Lipzen A."/>
            <person name="Chen C."/>
            <person name="Yan M."/>
            <person name="Daum C."/>
            <person name="Ng V."/>
            <person name="Clum A."/>
            <person name="Steindorff A."/>
            <person name="Ohm R.A."/>
            <person name="Martin F."/>
            <person name="Silar P."/>
            <person name="Natvig D.O."/>
            <person name="Lalanne C."/>
            <person name="Gautier V."/>
            <person name="Ament-Velasquez S.L."/>
            <person name="Kruys A."/>
            <person name="Hutchinson M.I."/>
            <person name="Powell A.J."/>
            <person name="Barry K."/>
            <person name="Miller A.N."/>
            <person name="Grigoriev I.V."/>
            <person name="Debuchy R."/>
            <person name="Gladieux P."/>
            <person name="Hiltunen Thoren M."/>
            <person name="Johannesson H."/>
        </authorList>
    </citation>
    <scope>NUCLEOTIDE SEQUENCE</scope>
    <source>
        <strain evidence="9">PSN293</strain>
    </source>
</reference>
<feature type="compositionally biased region" description="Polar residues" evidence="6">
    <location>
        <begin position="25"/>
        <end position="49"/>
    </location>
</feature>
<accession>A0AAN6YI56</accession>
<dbReference type="EMBL" id="MU858052">
    <property type="protein sequence ID" value="KAK4218506.1"/>
    <property type="molecule type" value="Genomic_DNA"/>
</dbReference>
<evidence type="ECO:0000256" key="1">
    <source>
        <dbReference type="ARBA" id="ARBA00004167"/>
    </source>
</evidence>
<feature type="domain" description="VASt" evidence="8">
    <location>
        <begin position="802"/>
        <end position="973"/>
    </location>
</feature>
<name>A0AAN6YI56_9PEZI</name>
<feature type="region of interest" description="Disordered" evidence="6">
    <location>
        <begin position="371"/>
        <end position="528"/>
    </location>
</feature>
<evidence type="ECO:0000259" key="8">
    <source>
        <dbReference type="PROSITE" id="PS51778"/>
    </source>
</evidence>
<keyword evidence="4 7" id="KW-1133">Transmembrane helix</keyword>
<dbReference type="GO" id="GO:0032934">
    <property type="term" value="F:sterol binding"/>
    <property type="evidence" value="ECO:0007669"/>
    <property type="project" value="TreeGrafter"/>
</dbReference>
<protein>
    <recommendedName>
        <fullName evidence="8">VASt domain-containing protein</fullName>
    </recommendedName>
</protein>
<feature type="compositionally biased region" description="Basic residues" evidence="6">
    <location>
        <begin position="987"/>
        <end position="996"/>
    </location>
</feature>
<feature type="transmembrane region" description="Helical" evidence="7">
    <location>
        <begin position="1040"/>
        <end position="1061"/>
    </location>
</feature>
<dbReference type="PANTHER" id="PTHR23319">
    <property type="entry name" value="GRAM DOMAIN CONTAINING 1B, ISOFORM E"/>
    <property type="match status" value="1"/>
</dbReference>
<gene>
    <name evidence="9" type="ORF">QBC37DRAFT_411821</name>
</gene>
<feature type="compositionally biased region" description="Polar residues" evidence="6">
    <location>
        <begin position="375"/>
        <end position="385"/>
    </location>
</feature>
<dbReference type="InterPro" id="IPR011993">
    <property type="entry name" value="PH-like_dom_sf"/>
</dbReference>
<dbReference type="GO" id="GO:0032366">
    <property type="term" value="P:intracellular sterol transport"/>
    <property type="evidence" value="ECO:0007669"/>
    <property type="project" value="TreeGrafter"/>
</dbReference>
<feature type="compositionally biased region" description="Basic and acidic residues" evidence="6">
    <location>
        <begin position="404"/>
        <end position="415"/>
    </location>
</feature>
<dbReference type="Pfam" id="PF02893">
    <property type="entry name" value="GRAM"/>
    <property type="match status" value="1"/>
</dbReference>
<dbReference type="Pfam" id="PF16016">
    <property type="entry name" value="VASt"/>
    <property type="match status" value="1"/>
</dbReference>
<keyword evidence="5 7" id="KW-0472">Membrane</keyword>
<dbReference type="InterPro" id="IPR051482">
    <property type="entry name" value="Cholesterol_transport"/>
</dbReference>
<dbReference type="PROSITE" id="PS51778">
    <property type="entry name" value="VAST"/>
    <property type="match status" value="1"/>
</dbReference>
<feature type="compositionally biased region" description="Acidic residues" evidence="6">
    <location>
        <begin position="717"/>
        <end position="739"/>
    </location>
</feature>
<evidence type="ECO:0000256" key="2">
    <source>
        <dbReference type="ARBA" id="ARBA00006582"/>
    </source>
</evidence>
<dbReference type="GO" id="GO:0140268">
    <property type="term" value="C:endoplasmic reticulum-plasma membrane contact site"/>
    <property type="evidence" value="ECO:0007669"/>
    <property type="project" value="TreeGrafter"/>
</dbReference>
<dbReference type="GO" id="GO:0005789">
    <property type="term" value="C:endoplasmic reticulum membrane"/>
    <property type="evidence" value="ECO:0007669"/>
    <property type="project" value="TreeGrafter"/>
</dbReference>
<feature type="region of interest" description="Disordered" evidence="6">
    <location>
        <begin position="683"/>
        <end position="799"/>
    </location>
</feature>